<protein>
    <recommendedName>
        <fullName evidence="2 9">Phosphoglycerate kinase</fullName>
        <ecNumber evidence="2 9">2.7.2.3</ecNumber>
    </recommendedName>
</protein>
<keyword evidence="6 8" id="KW-0067">ATP-binding</keyword>
<dbReference type="Pfam" id="PF00162">
    <property type="entry name" value="PGK"/>
    <property type="match status" value="1"/>
</dbReference>
<evidence type="ECO:0000256" key="1">
    <source>
        <dbReference type="ARBA" id="ARBA00000642"/>
    </source>
</evidence>
<dbReference type="GO" id="GO:0005829">
    <property type="term" value="C:cytosol"/>
    <property type="evidence" value="ECO:0007669"/>
    <property type="project" value="TreeGrafter"/>
</dbReference>
<evidence type="ECO:0000256" key="8">
    <source>
        <dbReference type="PIRSR" id="PIRSR000724-2"/>
    </source>
</evidence>
<keyword evidence="4" id="KW-0547">Nucleotide-binding</keyword>
<feature type="binding site" evidence="7">
    <location>
        <position position="125"/>
    </location>
    <ligand>
        <name>(2R)-3-phosphoglycerate</name>
        <dbReference type="ChEBI" id="CHEBI:58272"/>
    </ligand>
</feature>
<feature type="binding site" evidence="7">
    <location>
        <begin position="53"/>
        <end position="56"/>
    </location>
    <ligand>
        <name>substrate</name>
    </ligand>
</feature>
<feature type="binding site" evidence="7">
    <location>
        <begin position="22"/>
        <end position="24"/>
    </location>
    <ligand>
        <name>substrate</name>
    </ligand>
</feature>
<name>A0A1F8DS25_9BACT</name>
<feature type="binding site" evidence="7">
    <location>
        <position position="30"/>
    </location>
    <ligand>
        <name>(2R)-3-phosphoglycerate</name>
        <dbReference type="ChEBI" id="CHEBI:58272"/>
    </ligand>
</feature>
<dbReference type="PANTHER" id="PTHR11406">
    <property type="entry name" value="PHOSPHOGLYCERATE KINASE"/>
    <property type="match status" value="1"/>
</dbReference>
<gene>
    <name evidence="10" type="ORF">A3A20_00715</name>
</gene>
<organism evidence="10 11">
    <name type="scientific">Candidatus Wolfebacteria bacterium RIFCSPLOWO2_01_FULL_45_19</name>
    <dbReference type="NCBI Taxonomy" id="1802557"/>
    <lineage>
        <taxon>Bacteria</taxon>
        <taxon>Candidatus Wolfeibacteriota</taxon>
    </lineage>
</organism>
<evidence type="ECO:0000256" key="6">
    <source>
        <dbReference type="ARBA" id="ARBA00022840"/>
    </source>
</evidence>
<evidence type="ECO:0000313" key="11">
    <source>
        <dbReference type="Proteomes" id="UP000178946"/>
    </source>
</evidence>
<dbReference type="GO" id="GO:0005524">
    <property type="term" value="F:ATP binding"/>
    <property type="evidence" value="ECO:0007669"/>
    <property type="project" value="UniProtKB-KW"/>
</dbReference>
<dbReference type="Proteomes" id="UP000178946">
    <property type="component" value="Unassembled WGS sequence"/>
</dbReference>
<dbReference type="PANTHER" id="PTHR11406:SF23">
    <property type="entry name" value="PHOSPHOGLYCERATE KINASE 1, CHLOROPLASTIC-RELATED"/>
    <property type="match status" value="1"/>
</dbReference>
<dbReference type="InterPro" id="IPR001576">
    <property type="entry name" value="Phosphoglycerate_kinase"/>
</dbReference>
<dbReference type="GO" id="GO:0043531">
    <property type="term" value="F:ADP binding"/>
    <property type="evidence" value="ECO:0007669"/>
    <property type="project" value="TreeGrafter"/>
</dbReference>
<feature type="binding site" evidence="8">
    <location>
        <position position="273"/>
    </location>
    <ligand>
        <name>ATP</name>
        <dbReference type="ChEBI" id="CHEBI:30616"/>
    </ligand>
</feature>
<dbReference type="EMBL" id="MGIR01000010">
    <property type="protein sequence ID" value="OGM90625.1"/>
    <property type="molecule type" value="Genomic_DNA"/>
</dbReference>
<evidence type="ECO:0000256" key="5">
    <source>
        <dbReference type="ARBA" id="ARBA00022777"/>
    </source>
</evidence>
<comment type="similarity">
    <text evidence="9">Belongs to the phosphoglycerate kinase family.</text>
</comment>
<evidence type="ECO:0000256" key="9">
    <source>
        <dbReference type="RuleBase" id="RU000532"/>
    </source>
</evidence>
<dbReference type="AlphaFoldDB" id="A0A1F8DS25"/>
<evidence type="ECO:0000256" key="4">
    <source>
        <dbReference type="ARBA" id="ARBA00022741"/>
    </source>
</evidence>
<reference evidence="10 11" key="1">
    <citation type="journal article" date="2016" name="Nat. Commun.">
        <title>Thousands of microbial genomes shed light on interconnected biogeochemical processes in an aquifer system.</title>
        <authorList>
            <person name="Anantharaman K."/>
            <person name="Brown C.T."/>
            <person name="Hug L.A."/>
            <person name="Sharon I."/>
            <person name="Castelle C.J."/>
            <person name="Probst A.J."/>
            <person name="Thomas B.C."/>
            <person name="Singh A."/>
            <person name="Wilkins M.J."/>
            <person name="Karaoz U."/>
            <person name="Brodie E.L."/>
            <person name="Williams K.H."/>
            <person name="Hubbard S.S."/>
            <person name="Banfield J.F."/>
        </authorList>
    </citation>
    <scope>NUCLEOTIDE SEQUENCE [LARGE SCALE GENOMIC DNA]</scope>
</reference>
<feature type="binding site" evidence="8">
    <location>
        <position position="175"/>
    </location>
    <ligand>
        <name>ATP</name>
        <dbReference type="ChEBI" id="CHEBI:30616"/>
    </ligand>
</feature>
<comment type="caution">
    <text evidence="10">The sequence shown here is derived from an EMBL/GenBank/DDBJ whole genome shotgun (WGS) entry which is preliminary data.</text>
</comment>
<keyword evidence="3 9" id="KW-0808">Transferase</keyword>
<accession>A0A1F8DS25</accession>
<dbReference type="GO" id="GO:0004618">
    <property type="term" value="F:phosphoglycerate kinase activity"/>
    <property type="evidence" value="ECO:0007669"/>
    <property type="project" value="UniProtKB-EC"/>
</dbReference>
<proteinExistence type="inferred from homology"/>
<dbReference type="Gene3D" id="3.40.50.1260">
    <property type="entry name" value="Phosphoglycerate kinase, N-terminal domain"/>
    <property type="match status" value="4"/>
</dbReference>
<dbReference type="GO" id="GO:0006094">
    <property type="term" value="P:gluconeogenesis"/>
    <property type="evidence" value="ECO:0007669"/>
    <property type="project" value="TreeGrafter"/>
</dbReference>
<evidence type="ECO:0000256" key="2">
    <source>
        <dbReference type="ARBA" id="ARBA00013061"/>
    </source>
</evidence>
<dbReference type="EC" id="2.7.2.3" evidence="2 9"/>
<feature type="binding site" evidence="7">
    <location>
        <position position="92"/>
    </location>
    <ligand>
        <name>(2R)-3-phosphoglycerate</name>
        <dbReference type="ChEBI" id="CHEBI:58272"/>
    </ligand>
</feature>
<sequence>MIRYLSKASTKTLRGTALLRLDFNAPDGWRIEAALPTVKFLLRYADKIVILSHRGRPKGYDKELSLEKDALQFKRMLGKKERDKVIVLENLRFLAGESKNDVRFAKKLASLGDYYVNDAFAVSHRANASVAAIAKFLPAYAGFGLENEIKNLTDVMQKPRRPLIVILGGVKISDKLGVVSYFKKKAAFFLVGGALANTLLFSRGINVGDSLREKNSSREVRVLAKSRKIILPSDFRWNGRKIFDIGPRSEQEFKQYIAGAGTIIWNGPMGVFEKKEFSNGTKAVWKAILANRKAKIVVGGGETISALKRFKIYDLRFKNRRNVFISTGGGAMLEFLAGKKLPGIIALNKK</sequence>
<dbReference type="PRINTS" id="PR00477">
    <property type="entry name" value="PHGLYCKINASE"/>
</dbReference>
<evidence type="ECO:0000313" key="10">
    <source>
        <dbReference type="EMBL" id="OGM90625.1"/>
    </source>
</evidence>
<dbReference type="SUPFAM" id="SSF53748">
    <property type="entry name" value="Phosphoglycerate kinase"/>
    <property type="match status" value="1"/>
</dbReference>
<dbReference type="InterPro" id="IPR015824">
    <property type="entry name" value="Phosphoglycerate_kinase_N"/>
</dbReference>
<evidence type="ECO:0000256" key="7">
    <source>
        <dbReference type="PIRSR" id="PIRSR000724-1"/>
    </source>
</evidence>
<keyword evidence="5 9" id="KW-0418">Kinase</keyword>
<dbReference type="GO" id="GO:0006096">
    <property type="term" value="P:glycolytic process"/>
    <property type="evidence" value="ECO:0007669"/>
    <property type="project" value="InterPro"/>
</dbReference>
<evidence type="ECO:0000256" key="3">
    <source>
        <dbReference type="ARBA" id="ARBA00022679"/>
    </source>
</evidence>
<dbReference type="STRING" id="1802557.A3A20_00715"/>
<dbReference type="PIRSF" id="PIRSF000724">
    <property type="entry name" value="Pgk"/>
    <property type="match status" value="1"/>
</dbReference>
<comment type="catalytic activity">
    <reaction evidence="1 9">
        <text>(2R)-3-phosphoglycerate + ATP = (2R)-3-phospho-glyceroyl phosphate + ADP</text>
        <dbReference type="Rhea" id="RHEA:14801"/>
        <dbReference type="ChEBI" id="CHEBI:30616"/>
        <dbReference type="ChEBI" id="CHEBI:57604"/>
        <dbReference type="ChEBI" id="CHEBI:58272"/>
        <dbReference type="ChEBI" id="CHEBI:456216"/>
        <dbReference type="EC" id="2.7.2.3"/>
    </reaction>
</comment>
<dbReference type="InterPro" id="IPR036043">
    <property type="entry name" value="Phosphoglycerate_kinase_sf"/>
</dbReference>